<keyword evidence="5" id="KW-1133">Transmembrane helix</keyword>
<dbReference type="SUPFAM" id="SSF88723">
    <property type="entry name" value="PIN domain-like"/>
    <property type="match status" value="1"/>
</dbReference>
<evidence type="ECO:0000313" key="7">
    <source>
        <dbReference type="EMBL" id="APB33225.1"/>
    </source>
</evidence>
<reference evidence="7 8" key="1">
    <citation type="submission" date="2016-10" db="EMBL/GenBank/DDBJ databases">
        <title>Description of Gloeomargarita lithophora gen. nov., sp. nov., a thylakoid-bearing basal-branching cyanobacterium with intracellular carbonates, and proposal for Gloeomargaritales ord. nov.</title>
        <authorList>
            <person name="Moreira D."/>
            <person name="Tavera R."/>
            <person name="Benzerara K."/>
            <person name="Skouri-Panet F."/>
            <person name="Couradeau E."/>
            <person name="Gerard E."/>
            <person name="Loussert C."/>
            <person name="Novelo E."/>
            <person name="Zivanovic Y."/>
            <person name="Lopez-Garcia P."/>
        </authorList>
    </citation>
    <scope>NUCLEOTIDE SEQUENCE [LARGE SCALE GENOMIC DNA]</scope>
    <source>
        <strain evidence="7 8">D10</strain>
    </source>
</reference>
<keyword evidence="4" id="KW-0460">Magnesium</keyword>
<evidence type="ECO:0000256" key="3">
    <source>
        <dbReference type="ARBA" id="ARBA00022801"/>
    </source>
</evidence>
<evidence type="ECO:0000259" key="6">
    <source>
        <dbReference type="PROSITE" id="PS50926"/>
    </source>
</evidence>
<dbReference type="GO" id="GO:0016787">
    <property type="term" value="F:hydrolase activity"/>
    <property type="evidence" value="ECO:0007669"/>
    <property type="project" value="UniProtKB-KW"/>
</dbReference>
<dbReference type="Gene3D" id="3.40.50.1010">
    <property type="entry name" value="5'-nuclease"/>
    <property type="match status" value="1"/>
</dbReference>
<comment type="cofactor">
    <cofactor evidence="1">
        <name>Mg(2+)</name>
        <dbReference type="ChEBI" id="CHEBI:18420"/>
    </cofactor>
</comment>
<dbReference type="SMART" id="SM00670">
    <property type="entry name" value="PINc"/>
    <property type="match status" value="1"/>
</dbReference>
<keyword evidence="8" id="KW-1185">Reference proteome</keyword>
<keyword evidence="5" id="KW-0812">Transmembrane</keyword>
<dbReference type="STRING" id="1188229.GlitD10_0907"/>
<dbReference type="KEGG" id="glt:GlitD10_0907"/>
<feature type="domain" description="TRAM" evidence="6">
    <location>
        <begin position="291"/>
        <end position="352"/>
    </location>
</feature>
<dbReference type="Pfam" id="PF01850">
    <property type="entry name" value="PIN"/>
    <property type="match status" value="1"/>
</dbReference>
<protein>
    <submittedName>
        <fullName evidence="7">PilT protein domain-containing protein</fullName>
    </submittedName>
</protein>
<dbReference type="Pfam" id="PF01938">
    <property type="entry name" value="TRAM"/>
    <property type="match status" value="1"/>
</dbReference>
<dbReference type="EMBL" id="CP017675">
    <property type="protein sequence ID" value="APB33225.1"/>
    <property type="molecule type" value="Genomic_DNA"/>
</dbReference>
<dbReference type="GO" id="GO:0004518">
    <property type="term" value="F:nuclease activity"/>
    <property type="evidence" value="ECO:0007669"/>
    <property type="project" value="UniProtKB-KW"/>
</dbReference>
<dbReference type="Proteomes" id="UP000180235">
    <property type="component" value="Chromosome"/>
</dbReference>
<dbReference type="InterPro" id="IPR002792">
    <property type="entry name" value="TRAM_dom"/>
</dbReference>
<dbReference type="AlphaFoldDB" id="A0A1J0ABF1"/>
<dbReference type="InterPro" id="IPR002716">
    <property type="entry name" value="PIN_dom"/>
</dbReference>
<dbReference type="InterPro" id="IPR029060">
    <property type="entry name" value="PIN-like_dom_sf"/>
</dbReference>
<dbReference type="PANTHER" id="PTHR11603:SF147">
    <property type="entry name" value="MEMBRANE PROTEIN"/>
    <property type="match status" value="1"/>
</dbReference>
<evidence type="ECO:0000256" key="5">
    <source>
        <dbReference type="SAM" id="Phobius"/>
    </source>
</evidence>
<proteinExistence type="predicted"/>
<dbReference type="PROSITE" id="PS50926">
    <property type="entry name" value="TRAM"/>
    <property type="match status" value="1"/>
</dbReference>
<feature type="transmembrane region" description="Helical" evidence="5">
    <location>
        <begin position="43"/>
        <end position="64"/>
    </location>
</feature>
<keyword evidence="3" id="KW-0378">Hydrolase</keyword>
<keyword evidence="2" id="KW-0540">Nuclease</keyword>
<keyword evidence="5" id="KW-0472">Membrane</keyword>
<dbReference type="InterPro" id="IPR052041">
    <property type="entry name" value="Nucleic_acid_metab_PIN/TRAM"/>
</dbReference>
<evidence type="ECO:0000313" key="8">
    <source>
        <dbReference type="Proteomes" id="UP000180235"/>
    </source>
</evidence>
<name>A0A1J0ABF1_9CYAN</name>
<accession>A0A1J0ABF1</accession>
<evidence type="ECO:0000256" key="2">
    <source>
        <dbReference type="ARBA" id="ARBA00022722"/>
    </source>
</evidence>
<gene>
    <name evidence="7" type="ORF">GlitD10_0907</name>
</gene>
<dbReference type="CDD" id="cd09877">
    <property type="entry name" value="PIN_YacL-like"/>
    <property type="match status" value="1"/>
</dbReference>
<evidence type="ECO:0000256" key="1">
    <source>
        <dbReference type="ARBA" id="ARBA00001946"/>
    </source>
</evidence>
<organism evidence="7 8">
    <name type="scientific">Gloeomargarita lithophora Alchichica-D10</name>
    <dbReference type="NCBI Taxonomy" id="1188229"/>
    <lineage>
        <taxon>Bacteria</taxon>
        <taxon>Bacillati</taxon>
        <taxon>Cyanobacteriota</taxon>
        <taxon>Cyanophyceae</taxon>
        <taxon>Gloeomargaritales</taxon>
        <taxon>Gloeomargaritaceae</taxon>
        <taxon>Gloeomargarita</taxon>
    </lineage>
</organism>
<feature type="transmembrane region" description="Helical" evidence="5">
    <location>
        <begin position="84"/>
        <end position="105"/>
    </location>
</feature>
<dbReference type="PANTHER" id="PTHR11603">
    <property type="entry name" value="AAA FAMILY ATPASE"/>
    <property type="match status" value="1"/>
</dbReference>
<sequence length="361" mass="38784">MMLNLVIIGSLILVAGALGFRSVELLPPETLLPVSNLSGLRWVTGGFAALILGLPTGVILQGAYRRLEQRLRQWPIEVILTRAVGLVLGLLLANLLLAPLFVLPIPAGLGWLKPLAAVVTSLSLSYVGVTAADTHGSALLRLVSPNTVQPMLLAEGTLRPAASKLLDSSVIIDGRIEAILATQFLEGQLIIPRFVLAELQTLSDSSNDQRRGRGRKGLELLNRLQQNYPQRLVIHSADFADLDTVDAKLVRLAQELNAMLLTNDYGLNQVASVQNVTVLNVNELAQAMRALYLPGDTLDLKILKEGKEPSQGVGYLDDGTMVVVEQGRAHIGDELPVVVTGALQTSAGRMIFARPKASLKT</sequence>
<evidence type="ECO:0000256" key="4">
    <source>
        <dbReference type="ARBA" id="ARBA00022842"/>
    </source>
</evidence>